<dbReference type="InterPro" id="IPR046346">
    <property type="entry name" value="Aminoacid_DH-like_N_sf"/>
</dbReference>
<evidence type="ECO:0000313" key="2">
    <source>
        <dbReference type="Proteomes" id="UP000551758"/>
    </source>
</evidence>
<reference evidence="1 2" key="1">
    <citation type="journal article" date="2020" name="Mol. Biol. Evol.">
        <title>Interspecific Gene Flow and the Evolution of Specialization in Black and White Rhinoceros.</title>
        <authorList>
            <person name="Moodley Y."/>
            <person name="Westbury M.V."/>
            <person name="Russo I.M."/>
            <person name="Gopalakrishnan S."/>
            <person name="Rakotoarivelo A."/>
            <person name="Olsen R.A."/>
            <person name="Prost S."/>
            <person name="Tunstall T."/>
            <person name="Ryder O.A."/>
            <person name="Dalen L."/>
            <person name="Bruford M.W."/>
        </authorList>
    </citation>
    <scope>NUCLEOTIDE SEQUENCE [LARGE SCALE GENOMIC DNA]</scope>
    <source>
        <strain evidence="1">SBR-YM</strain>
        <tissue evidence="1">Skin</tissue>
    </source>
</reference>
<organism evidence="1 2">
    <name type="scientific">Diceros bicornis minor</name>
    <name type="common">South-central black rhinoceros</name>
    <dbReference type="NCBI Taxonomy" id="77932"/>
    <lineage>
        <taxon>Eukaryota</taxon>
        <taxon>Metazoa</taxon>
        <taxon>Chordata</taxon>
        <taxon>Craniata</taxon>
        <taxon>Vertebrata</taxon>
        <taxon>Euteleostomi</taxon>
        <taxon>Mammalia</taxon>
        <taxon>Eutheria</taxon>
        <taxon>Laurasiatheria</taxon>
        <taxon>Perissodactyla</taxon>
        <taxon>Rhinocerotidae</taxon>
        <taxon>Diceros</taxon>
    </lineage>
</organism>
<comment type="caution">
    <text evidence="1">The sequence shown here is derived from an EMBL/GenBank/DDBJ whole genome shotgun (WGS) entry which is preliminary data.</text>
</comment>
<dbReference type="Proteomes" id="UP000551758">
    <property type="component" value="Unassembled WGS sequence"/>
</dbReference>
<keyword evidence="2" id="KW-1185">Reference proteome</keyword>
<sequence>VQRRQETTGAITLAGILDGKVVSEQVRERLKSQDTESRSKYLNGKKDDSDLYMDVKLKAAKELRINATDIKLVRTTIEVEALKYIPFLNEGSSTIGRKAVSNVAYDTGKRVGAVPGRARPVTVAMFTHSIVVLEKFEPGKWIFKCPRHQSNTKYVVVTRITPKVRSREKNNHNGLVQALHQIVLA</sequence>
<protein>
    <submittedName>
        <fullName evidence="1">Uncharacterized protein</fullName>
    </submittedName>
</protein>
<accession>A0A7J7F2W1</accession>
<name>A0A7J7F2W1_DICBM</name>
<proteinExistence type="predicted"/>
<feature type="non-terminal residue" evidence="1">
    <location>
        <position position="185"/>
    </location>
</feature>
<dbReference type="AlphaFoldDB" id="A0A7J7F2W1"/>
<dbReference type="EMBL" id="JACDTQ010001574">
    <property type="protein sequence ID" value="KAF5922016.1"/>
    <property type="molecule type" value="Genomic_DNA"/>
</dbReference>
<gene>
    <name evidence="1" type="ORF">HPG69_015466</name>
</gene>
<dbReference type="SUPFAM" id="SSF53223">
    <property type="entry name" value="Aminoacid dehydrogenase-like, N-terminal domain"/>
    <property type="match status" value="1"/>
</dbReference>
<evidence type="ECO:0000313" key="1">
    <source>
        <dbReference type="EMBL" id="KAF5922016.1"/>
    </source>
</evidence>